<organism evidence="4 5">
    <name type="scientific">Heliocybe sulcata</name>
    <dbReference type="NCBI Taxonomy" id="5364"/>
    <lineage>
        <taxon>Eukaryota</taxon>
        <taxon>Fungi</taxon>
        <taxon>Dikarya</taxon>
        <taxon>Basidiomycota</taxon>
        <taxon>Agaricomycotina</taxon>
        <taxon>Agaricomycetes</taxon>
        <taxon>Gloeophyllales</taxon>
        <taxon>Gloeophyllaceae</taxon>
        <taxon>Heliocybe</taxon>
    </lineage>
</organism>
<keyword evidence="1" id="KW-0694">RNA-binding</keyword>
<dbReference type="GO" id="GO:0003968">
    <property type="term" value="F:RNA-directed RNA polymerase activity"/>
    <property type="evidence" value="ECO:0007669"/>
    <property type="project" value="UniProtKB-KW"/>
</dbReference>
<keyword evidence="5" id="KW-1185">Reference proteome</keyword>
<feature type="domain" description="RDRP core" evidence="3">
    <location>
        <begin position="143"/>
        <end position="780"/>
    </location>
</feature>
<protein>
    <recommendedName>
        <fullName evidence="1">RNA-dependent RNA polymerase</fullName>
        <ecNumber evidence="1">2.7.7.48</ecNumber>
    </recommendedName>
</protein>
<reference evidence="4 5" key="1">
    <citation type="journal article" date="2019" name="Nat. Ecol. Evol.">
        <title>Megaphylogeny resolves global patterns of mushroom evolution.</title>
        <authorList>
            <person name="Varga T."/>
            <person name="Krizsan K."/>
            <person name="Foldi C."/>
            <person name="Dima B."/>
            <person name="Sanchez-Garcia M."/>
            <person name="Sanchez-Ramirez S."/>
            <person name="Szollosi G.J."/>
            <person name="Szarkandi J.G."/>
            <person name="Papp V."/>
            <person name="Albert L."/>
            <person name="Andreopoulos W."/>
            <person name="Angelini C."/>
            <person name="Antonin V."/>
            <person name="Barry K.W."/>
            <person name="Bougher N.L."/>
            <person name="Buchanan P."/>
            <person name="Buyck B."/>
            <person name="Bense V."/>
            <person name="Catcheside P."/>
            <person name="Chovatia M."/>
            <person name="Cooper J."/>
            <person name="Damon W."/>
            <person name="Desjardin D."/>
            <person name="Finy P."/>
            <person name="Geml J."/>
            <person name="Haridas S."/>
            <person name="Hughes K."/>
            <person name="Justo A."/>
            <person name="Karasinski D."/>
            <person name="Kautmanova I."/>
            <person name="Kiss B."/>
            <person name="Kocsube S."/>
            <person name="Kotiranta H."/>
            <person name="LaButti K.M."/>
            <person name="Lechner B.E."/>
            <person name="Liimatainen K."/>
            <person name="Lipzen A."/>
            <person name="Lukacs Z."/>
            <person name="Mihaltcheva S."/>
            <person name="Morgado L.N."/>
            <person name="Niskanen T."/>
            <person name="Noordeloos M.E."/>
            <person name="Ohm R.A."/>
            <person name="Ortiz-Santana B."/>
            <person name="Ovrebo C."/>
            <person name="Racz N."/>
            <person name="Riley R."/>
            <person name="Savchenko A."/>
            <person name="Shiryaev A."/>
            <person name="Soop K."/>
            <person name="Spirin V."/>
            <person name="Szebenyi C."/>
            <person name="Tomsovsky M."/>
            <person name="Tulloss R.E."/>
            <person name="Uehling J."/>
            <person name="Grigoriev I.V."/>
            <person name="Vagvolgyi C."/>
            <person name="Papp T."/>
            <person name="Martin F.M."/>
            <person name="Miettinen O."/>
            <person name="Hibbett D.S."/>
            <person name="Nagy L.G."/>
        </authorList>
    </citation>
    <scope>NUCLEOTIDE SEQUENCE [LARGE SCALE GENOMIC DNA]</scope>
    <source>
        <strain evidence="4 5">OMC1185</strain>
    </source>
</reference>
<keyword evidence="1" id="KW-0696">RNA-directed RNA polymerase</keyword>
<dbReference type="Proteomes" id="UP000305948">
    <property type="component" value="Unassembled WGS sequence"/>
</dbReference>
<gene>
    <name evidence="4" type="ORF">OE88DRAFT_1619977</name>
</gene>
<dbReference type="Pfam" id="PF05183">
    <property type="entry name" value="RdRP"/>
    <property type="match status" value="1"/>
</dbReference>
<sequence>MVKATFGGNALALERVVIAHSSKHQKELEQLAWGVQYEVARGVTCGHWTWDDLTPEKLLQLRGRNAEAAHKVIPVMRGLPVPERKVSGLALWRDMDREQSAILENKGRGLGLMGEYDEAPNWYGGKIQQVVHLHKPEGSSSYSIFLKECEMRRSNRFARFLGSRRLLALHVPDKLLRDEYKDVLGFLCRKFVLMGRTYVPLHAKDGKLYLVEISEDFERRPNFQQGDQARLSLEELIRWYNPLAMNAKQPISKYTTRFALGFSTSVPVLEFEARNIHFIPDQIAPGVATRNAGPEQIMTDGCGFMNGAALLAIKNRMGYKNTPTAVQGRVAGSKGLWILHPNPEHQKPDGAPEIWIRDSQKKISLPEFSTVHRAHLIFDLICASRLRHPGRSSMQTVLNLHHNGVPTPVLTKLLSDGLRETAEELTNWDGPYAALLLMSAIDRAGRVSGSKLQRLAGGMSRALGFSGREFREAVEDENPFSAFDDDEDYDADDKDALNADFAFDPSSPPLSLHESAFELLRSGFLPLKSRFLSSKVREILTRLMEAATLGYHITIPWSLEGFIVPDPFGILGEGEVYLRTTREFEGMCSDTLEGPVLLSRNPTRVASDIQKVMAVKRPQLADYSDVLVVSTKGDRSLASYLGGGDTVMVVWDRDIVEPFRNARLCVPEPDFIAKNFHRDIEQVSSFVNRTSNLPRSEAHSALIKVLLQGMGDRKVGIYSKYHDIAVHSWGLAHAPTERLAHMFTHLLDSDKTGLRVNRDVMKRDQNQYDCAIPDCMKKQGGPDYEEYGHKRRLPRMKTLGPCVLCELMAVGKTERDRLLSKYDELQRGLNDLDQDVTAPWEDAERRAASNARGAEYVKADLDIVEDHVKKVYQAWRSIHWGSSTKPISSASPTKKVGKKSGGEQKSVEEMIQDVVKLYREGPTGISVVTSEREVSRWKAARAFKIGTYFAFRVAFWDICGIKAEAKGRSTSTGAIANLSTIPPSVLKVIQPGDD</sequence>
<name>A0A5C3NEQ8_9AGAM</name>
<feature type="region of interest" description="Disordered" evidence="2">
    <location>
        <begin position="884"/>
        <end position="905"/>
    </location>
</feature>
<dbReference type="EC" id="2.7.7.48" evidence="1"/>
<comment type="catalytic activity">
    <reaction evidence="1">
        <text>RNA(n) + a ribonucleoside 5'-triphosphate = RNA(n+1) + diphosphate</text>
        <dbReference type="Rhea" id="RHEA:21248"/>
        <dbReference type="Rhea" id="RHEA-COMP:14527"/>
        <dbReference type="Rhea" id="RHEA-COMP:17342"/>
        <dbReference type="ChEBI" id="CHEBI:33019"/>
        <dbReference type="ChEBI" id="CHEBI:61557"/>
        <dbReference type="ChEBI" id="CHEBI:140395"/>
        <dbReference type="EC" id="2.7.7.48"/>
    </reaction>
</comment>
<accession>A0A5C3NEQ8</accession>
<dbReference type="STRING" id="5364.A0A5C3NEQ8"/>
<dbReference type="AlphaFoldDB" id="A0A5C3NEQ8"/>
<evidence type="ECO:0000313" key="4">
    <source>
        <dbReference type="EMBL" id="TFK56389.1"/>
    </source>
</evidence>
<evidence type="ECO:0000313" key="5">
    <source>
        <dbReference type="Proteomes" id="UP000305948"/>
    </source>
</evidence>
<evidence type="ECO:0000256" key="2">
    <source>
        <dbReference type="SAM" id="MobiDB-lite"/>
    </source>
</evidence>
<dbReference type="GO" id="GO:0031380">
    <property type="term" value="C:nuclear RNA-directed RNA polymerase complex"/>
    <property type="evidence" value="ECO:0007669"/>
    <property type="project" value="TreeGrafter"/>
</dbReference>
<dbReference type="EMBL" id="ML213503">
    <property type="protein sequence ID" value="TFK56389.1"/>
    <property type="molecule type" value="Genomic_DNA"/>
</dbReference>
<dbReference type="OrthoDB" id="10055769at2759"/>
<dbReference type="InterPro" id="IPR057596">
    <property type="entry name" value="RDRP_core"/>
</dbReference>
<dbReference type="GO" id="GO:0003723">
    <property type="term" value="F:RNA binding"/>
    <property type="evidence" value="ECO:0007669"/>
    <property type="project" value="UniProtKB-KW"/>
</dbReference>
<keyword evidence="1" id="KW-0808">Transferase</keyword>
<dbReference type="PANTHER" id="PTHR23079:SF14">
    <property type="entry name" value="RNA-DEPENDENT RNA POLYMERASE"/>
    <property type="match status" value="1"/>
</dbReference>
<comment type="similarity">
    <text evidence="1">Belongs to the RdRP family.</text>
</comment>
<keyword evidence="1" id="KW-0548">Nucleotidyltransferase</keyword>
<evidence type="ECO:0000256" key="1">
    <source>
        <dbReference type="RuleBase" id="RU363098"/>
    </source>
</evidence>
<dbReference type="PANTHER" id="PTHR23079">
    <property type="entry name" value="RNA-DEPENDENT RNA POLYMERASE"/>
    <property type="match status" value="1"/>
</dbReference>
<proteinExistence type="inferred from homology"/>
<dbReference type="InterPro" id="IPR007855">
    <property type="entry name" value="RDRP"/>
</dbReference>
<dbReference type="GO" id="GO:0030422">
    <property type="term" value="P:siRNA processing"/>
    <property type="evidence" value="ECO:0007669"/>
    <property type="project" value="TreeGrafter"/>
</dbReference>
<evidence type="ECO:0000259" key="3">
    <source>
        <dbReference type="Pfam" id="PF05183"/>
    </source>
</evidence>